<evidence type="ECO:0000313" key="9">
    <source>
        <dbReference type="Proteomes" id="UP000282170"/>
    </source>
</evidence>
<evidence type="ECO:0000256" key="2">
    <source>
        <dbReference type="ARBA" id="ARBA00022475"/>
    </source>
</evidence>
<dbReference type="PANTHER" id="PTHR30213:SF0">
    <property type="entry name" value="UPF0761 MEMBRANE PROTEIN YIHY"/>
    <property type="match status" value="1"/>
</dbReference>
<feature type="transmembrane region" description="Helical" evidence="7">
    <location>
        <begin position="110"/>
        <end position="129"/>
    </location>
</feature>
<dbReference type="PANTHER" id="PTHR30213">
    <property type="entry name" value="INNER MEMBRANE PROTEIN YHJD"/>
    <property type="match status" value="1"/>
</dbReference>
<dbReference type="PIRSF" id="PIRSF035875">
    <property type="entry name" value="RNase_BN"/>
    <property type="match status" value="1"/>
</dbReference>
<keyword evidence="9" id="KW-1185">Reference proteome</keyword>
<keyword evidence="4 7" id="KW-1133">Transmembrane helix</keyword>
<gene>
    <name evidence="8" type="ORF">CNQ36_24120</name>
</gene>
<evidence type="ECO:0000256" key="7">
    <source>
        <dbReference type="SAM" id="Phobius"/>
    </source>
</evidence>
<accession>A0A494UUJ5</accession>
<evidence type="ECO:0000256" key="1">
    <source>
        <dbReference type="ARBA" id="ARBA00004651"/>
    </source>
</evidence>
<feature type="transmembrane region" description="Helical" evidence="7">
    <location>
        <begin position="150"/>
        <end position="171"/>
    </location>
</feature>
<dbReference type="EMBL" id="CP023407">
    <property type="protein sequence ID" value="AYL38220.1"/>
    <property type="molecule type" value="Genomic_DNA"/>
</dbReference>
<evidence type="ECO:0000256" key="5">
    <source>
        <dbReference type="ARBA" id="ARBA00023136"/>
    </source>
</evidence>
<dbReference type="GO" id="GO:0005886">
    <property type="term" value="C:plasma membrane"/>
    <property type="evidence" value="ECO:0007669"/>
    <property type="project" value="UniProtKB-SubCell"/>
</dbReference>
<feature type="transmembrane region" description="Helical" evidence="7">
    <location>
        <begin position="227"/>
        <end position="250"/>
    </location>
</feature>
<dbReference type="InterPro" id="IPR017039">
    <property type="entry name" value="Virul_fac_BrkB"/>
</dbReference>
<evidence type="ECO:0000256" key="3">
    <source>
        <dbReference type="ARBA" id="ARBA00022692"/>
    </source>
</evidence>
<dbReference type="NCBIfam" id="TIGR00765">
    <property type="entry name" value="yihY_not_rbn"/>
    <property type="match status" value="1"/>
</dbReference>
<keyword evidence="2" id="KW-1003">Cell membrane</keyword>
<feature type="region of interest" description="Disordered" evidence="6">
    <location>
        <begin position="1"/>
        <end position="23"/>
    </location>
</feature>
<feature type="transmembrane region" description="Helical" evidence="7">
    <location>
        <begin position="191"/>
        <end position="215"/>
    </location>
</feature>
<organism evidence="8 9">
    <name type="scientific">Streptomyces fungicidicus</name>
    <dbReference type="NCBI Taxonomy" id="68203"/>
    <lineage>
        <taxon>Bacteria</taxon>
        <taxon>Bacillati</taxon>
        <taxon>Actinomycetota</taxon>
        <taxon>Actinomycetes</taxon>
        <taxon>Kitasatosporales</taxon>
        <taxon>Streptomycetaceae</taxon>
        <taxon>Streptomyces</taxon>
    </lineage>
</organism>
<feature type="transmembrane region" description="Helical" evidence="7">
    <location>
        <begin position="48"/>
        <end position="69"/>
    </location>
</feature>
<evidence type="ECO:0000256" key="4">
    <source>
        <dbReference type="ARBA" id="ARBA00022989"/>
    </source>
</evidence>
<protein>
    <submittedName>
        <fullName evidence="8">Ribonuclease BN</fullName>
    </submittedName>
</protein>
<dbReference type="RefSeq" id="WP_121547523.1">
    <property type="nucleotide sequence ID" value="NZ_CP086173.1"/>
</dbReference>
<sequence>MAGKQLPRPRTPSAGARESAARTRWPRALRRTPVSLWTDDVTDWAAALTYYAMLAIFPALLVTLSLVGLRDPDDVQNLIREIGALVPPDSRDIIEETLRSMARRRSAAKLLLVLGTVSALWSASSYLAVFRRALYSMYRIKDQRPVWRTAPRIVATAVALLMLLAISALALTVTEGLARAAGRLAGAGDAAVAVGLAFRWPALLLVATVLVMLLFRAGPESTRGVRRMAPGGLLAVVLWLGASVGLYLYMAQVGTYDRLYGSLAGLIVFLMWLWFSNLALLAGAQFNAELARTP</sequence>
<proteinExistence type="predicted"/>
<dbReference type="Pfam" id="PF03631">
    <property type="entry name" value="Virul_fac_BrkB"/>
    <property type="match status" value="1"/>
</dbReference>
<evidence type="ECO:0000256" key="6">
    <source>
        <dbReference type="SAM" id="MobiDB-lite"/>
    </source>
</evidence>
<evidence type="ECO:0000313" key="8">
    <source>
        <dbReference type="EMBL" id="AYL38220.1"/>
    </source>
</evidence>
<reference evidence="8 9" key="1">
    <citation type="submission" date="2017-09" db="EMBL/GenBank/DDBJ databases">
        <authorList>
            <person name="Zhang H."/>
            <person name="Hu S."/>
            <person name="Xu J."/>
            <person name="He Z."/>
        </authorList>
    </citation>
    <scope>NUCLEOTIDE SEQUENCE [LARGE SCALE GENOMIC DNA]</scope>
    <source>
        <strain evidence="8 9">TXX3120</strain>
    </source>
</reference>
<dbReference type="AlphaFoldDB" id="A0A494UUJ5"/>
<feature type="transmembrane region" description="Helical" evidence="7">
    <location>
        <begin position="262"/>
        <end position="284"/>
    </location>
</feature>
<name>A0A494UUJ5_9ACTN</name>
<keyword evidence="3 7" id="KW-0812">Transmembrane</keyword>
<comment type="subcellular location">
    <subcellularLocation>
        <location evidence="1">Cell membrane</location>
        <topology evidence="1">Multi-pass membrane protein</topology>
    </subcellularLocation>
</comment>
<dbReference type="GeneID" id="93885940"/>
<dbReference type="Proteomes" id="UP000282170">
    <property type="component" value="Chromosome"/>
</dbReference>
<dbReference type="KEGG" id="sfug:CNQ36_24120"/>
<keyword evidence="5 7" id="KW-0472">Membrane</keyword>